<feature type="compositionally biased region" description="Acidic residues" evidence="1">
    <location>
        <begin position="168"/>
        <end position="183"/>
    </location>
</feature>
<name>G0GD47_WINT7</name>
<accession>G0GD47</accession>
<organism evidence="2 3">
    <name type="scientific">Winmispira thermophila (strain ATCC 700085 / DSM 6578 / Z-1203)</name>
    <name type="common">Spirochaeta thermophila</name>
    <dbReference type="NCBI Taxonomy" id="869211"/>
    <lineage>
        <taxon>Bacteria</taxon>
        <taxon>Pseudomonadati</taxon>
        <taxon>Spirochaetota</taxon>
        <taxon>Spirochaetia</taxon>
        <taxon>Winmispirales</taxon>
        <taxon>Winmispiraceae</taxon>
        <taxon>Winmispira</taxon>
    </lineage>
</organism>
<dbReference type="Proteomes" id="UP000007254">
    <property type="component" value="Chromosome"/>
</dbReference>
<dbReference type="STRING" id="869211.Spith_1864"/>
<sequence length="183" mass="20113">MTMHTRIFVAWLLTVSLMPVFGQDDRVEDLLSTIERVVTVNIATRLEGVEDFEWEVHRSRATLPGKAVTIKLVGKDLVVLARITPFERSDGSYLILAEGQVWTADEGDALRYVATVKEIPLKIGEKVVFFPLGRADVHVQGNDVYHIVMEIWLDGALDEEPQGGAADDAPEGGEPEGQGEEGG</sequence>
<gene>
    <name evidence="2" type="ordered locus">Spith_1864</name>
</gene>
<feature type="region of interest" description="Disordered" evidence="1">
    <location>
        <begin position="159"/>
        <end position="183"/>
    </location>
</feature>
<dbReference type="EMBL" id="CP002903">
    <property type="protein sequence ID" value="AEJ62122.1"/>
    <property type="molecule type" value="Genomic_DNA"/>
</dbReference>
<evidence type="ECO:0000313" key="2">
    <source>
        <dbReference type="EMBL" id="AEJ62122.1"/>
    </source>
</evidence>
<dbReference type="KEGG" id="stq:Spith_1864"/>
<dbReference type="HOGENOM" id="CLU_1481351_0_0_12"/>
<dbReference type="AlphaFoldDB" id="G0GD47"/>
<proteinExistence type="predicted"/>
<reference evidence="2 3" key="1">
    <citation type="submission" date="2011-06" db="EMBL/GenBank/DDBJ databases">
        <title>The complete genome of Spirochaeta thermophila DSM 6578.</title>
        <authorList>
            <consortium name="US DOE Joint Genome Institute (JGI-PGF)"/>
            <person name="Lucas S."/>
            <person name="Lapidus A."/>
            <person name="Bruce D."/>
            <person name="Goodwin L."/>
            <person name="Pitluck S."/>
            <person name="Peters L."/>
            <person name="Kyrpides N."/>
            <person name="Mavromatis K."/>
            <person name="Ivanova N."/>
            <person name="Mikailova N."/>
            <person name="Pagani I."/>
            <person name="Chertkov O."/>
            <person name="Detter J.C."/>
            <person name="Tapia R."/>
            <person name="Han C."/>
            <person name="Land M."/>
            <person name="Hauser L."/>
            <person name="Markowitz V."/>
            <person name="Cheng J.-F."/>
            <person name="Hugenholtz P."/>
            <person name="Woyke T."/>
            <person name="Wu D."/>
            <person name="Spring S."/>
            <person name="Merkhoffer B."/>
            <person name="Schneider S."/>
            <person name="Klenk H.-P."/>
            <person name="Eisen J.A."/>
        </authorList>
    </citation>
    <scope>NUCLEOTIDE SEQUENCE [LARGE SCALE GENOMIC DNA]</scope>
    <source>
        <strain evidence="3">ATCC 700085 / DSM 6578 / Z-1203</strain>
    </source>
</reference>
<protein>
    <submittedName>
        <fullName evidence="2">Uncharacterized protein</fullName>
    </submittedName>
</protein>
<evidence type="ECO:0000256" key="1">
    <source>
        <dbReference type="SAM" id="MobiDB-lite"/>
    </source>
</evidence>
<keyword evidence="3" id="KW-1185">Reference proteome</keyword>
<evidence type="ECO:0000313" key="3">
    <source>
        <dbReference type="Proteomes" id="UP000007254"/>
    </source>
</evidence>
<dbReference type="RefSeq" id="WP_014625448.1">
    <property type="nucleotide sequence ID" value="NC_017583.1"/>
</dbReference>